<evidence type="ECO:0000313" key="1">
    <source>
        <dbReference type="EMBL" id="TWW08885.1"/>
    </source>
</evidence>
<keyword evidence="2" id="KW-1185">Reference proteome</keyword>
<dbReference type="AlphaFoldDB" id="A0A5C6M428"/>
<organism evidence="1 2">
    <name type="scientific">Planctomyces bekefii</name>
    <dbReference type="NCBI Taxonomy" id="1653850"/>
    <lineage>
        <taxon>Bacteria</taxon>
        <taxon>Pseudomonadati</taxon>
        <taxon>Planctomycetota</taxon>
        <taxon>Planctomycetia</taxon>
        <taxon>Planctomycetales</taxon>
        <taxon>Planctomycetaceae</taxon>
        <taxon>Planctomyces</taxon>
    </lineage>
</organism>
<protein>
    <submittedName>
        <fullName evidence="1">Uncharacterized protein</fullName>
    </submittedName>
</protein>
<reference evidence="1 2" key="2">
    <citation type="submission" date="2019-08" db="EMBL/GenBank/DDBJ databases">
        <authorList>
            <person name="Henke P."/>
        </authorList>
    </citation>
    <scope>NUCLEOTIDE SEQUENCE [LARGE SCALE GENOMIC DNA]</scope>
    <source>
        <strain evidence="1">Phe10_nw2017</strain>
    </source>
</reference>
<name>A0A5C6M428_9PLAN</name>
<reference evidence="1 2" key="1">
    <citation type="submission" date="2019-08" db="EMBL/GenBank/DDBJ databases">
        <title>100 year-old enigma solved: identification of Planctomyces bekefii, the type genus and species of the phylum Planctomycetes.</title>
        <authorList>
            <person name="Svetlana D.N."/>
            <person name="Overmann J."/>
        </authorList>
    </citation>
    <scope>NUCLEOTIDE SEQUENCE [LARGE SCALE GENOMIC DNA]</scope>
    <source>
        <strain evidence="1">Phe10_nw2017</strain>
    </source>
</reference>
<comment type="caution">
    <text evidence="1">The sequence shown here is derived from an EMBL/GenBank/DDBJ whole genome shotgun (WGS) entry which is preliminary data.</text>
</comment>
<evidence type="ECO:0000313" key="2">
    <source>
        <dbReference type="Proteomes" id="UP000321083"/>
    </source>
</evidence>
<accession>A0A5C6M428</accession>
<proteinExistence type="predicted"/>
<dbReference type="EMBL" id="SRHE01000468">
    <property type="protein sequence ID" value="TWW08885.1"/>
    <property type="molecule type" value="Genomic_DNA"/>
</dbReference>
<dbReference type="Proteomes" id="UP000321083">
    <property type="component" value="Unassembled WGS sequence"/>
</dbReference>
<gene>
    <name evidence="1" type="ORF">E3A20_19890</name>
</gene>
<feature type="non-terminal residue" evidence="1">
    <location>
        <position position="1"/>
    </location>
</feature>
<sequence>GCVMAQTVTTPYAADWIPPQTLTGAELCRWMRRFRTTIRDLAQRMGMTQRRIRECRRAGLGNPHAVRDWLEAITGHDPGPRPEVASVQRWELPLTCRCGRRLLLGDGVWRVYRHSWCSMDCFLIDRPELFRQSR</sequence>